<accession>A0A7W8D639</accession>
<dbReference type="RefSeq" id="WP_183960758.1">
    <property type="nucleotide sequence ID" value="NZ_JACHHP010000003.1"/>
</dbReference>
<evidence type="ECO:0000313" key="2">
    <source>
        <dbReference type="EMBL" id="MBB5208212.1"/>
    </source>
</evidence>
<name>A0A7W8D639_9GAMM</name>
<dbReference type="SUPFAM" id="SSF48452">
    <property type="entry name" value="TPR-like"/>
    <property type="match status" value="1"/>
</dbReference>
<organism evidence="2 3">
    <name type="scientific">Chiayiivirga flava</name>
    <dbReference type="NCBI Taxonomy" id="659595"/>
    <lineage>
        <taxon>Bacteria</taxon>
        <taxon>Pseudomonadati</taxon>
        <taxon>Pseudomonadota</taxon>
        <taxon>Gammaproteobacteria</taxon>
        <taxon>Lysobacterales</taxon>
        <taxon>Lysobacteraceae</taxon>
        <taxon>Chiayiivirga</taxon>
    </lineage>
</organism>
<dbReference type="InterPro" id="IPR011990">
    <property type="entry name" value="TPR-like_helical_dom_sf"/>
</dbReference>
<evidence type="ECO:0000256" key="1">
    <source>
        <dbReference type="SAM" id="SignalP"/>
    </source>
</evidence>
<proteinExistence type="predicted"/>
<evidence type="ECO:0000313" key="3">
    <source>
        <dbReference type="Proteomes" id="UP000521199"/>
    </source>
</evidence>
<keyword evidence="3" id="KW-1185">Reference proteome</keyword>
<protein>
    <submittedName>
        <fullName evidence="2">Tetratricopeptide (TPR) repeat protein</fullName>
    </submittedName>
</protein>
<feature type="chain" id="PRO_5031112642" evidence="1">
    <location>
        <begin position="36"/>
        <end position="181"/>
    </location>
</feature>
<sequence>MTMPIPGVSRHLAAVAVALTLALAACSSPSTPQKAATKPAAPAARNLLAEVRAAGANGDDSLDVQPLRDPVIEDLRASATRAEAAARFGEADGFLREALAITPDDPELLQWRAELALAQAQYDEAVQLASRSYETGPKLGALCRRNWTAVKLAREMTGHAAAATAAAQQAARCTVEPPVRM</sequence>
<dbReference type="Proteomes" id="UP000521199">
    <property type="component" value="Unassembled WGS sequence"/>
</dbReference>
<gene>
    <name evidence="2" type="ORF">HNQ52_001754</name>
</gene>
<dbReference type="EMBL" id="JACHHP010000003">
    <property type="protein sequence ID" value="MBB5208212.1"/>
    <property type="molecule type" value="Genomic_DNA"/>
</dbReference>
<feature type="signal peptide" evidence="1">
    <location>
        <begin position="1"/>
        <end position="35"/>
    </location>
</feature>
<dbReference type="AlphaFoldDB" id="A0A7W8D639"/>
<keyword evidence="1" id="KW-0732">Signal</keyword>
<comment type="caution">
    <text evidence="2">The sequence shown here is derived from an EMBL/GenBank/DDBJ whole genome shotgun (WGS) entry which is preliminary data.</text>
</comment>
<reference evidence="2 3" key="1">
    <citation type="submission" date="2020-08" db="EMBL/GenBank/DDBJ databases">
        <title>Genomic Encyclopedia of Type Strains, Phase IV (KMG-IV): sequencing the most valuable type-strain genomes for metagenomic binning, comparative biology and taxonomic classification.</title>
        <authorList>
            <person name="Goeker M."/>
        </authorList>
    </citation>
    <scope>NUCLEOTIDE SEQUENCE [LARGE SCALE GENOMIC DNA]</scope>
    <source>
        <strain evidence="2 3">DSM 24163</strain>
    </source>
</reference>
<dbReference type="Gene3D" id="1.25.40.10">
    <property type="entry name" value="Tetratricopeptide repeat domain"/>
    <property type="match status" value="1"/>
</dbReference>
<dbReference type="Pfam" id="PF13431">
    <property type="entry name" value="TPR_17"/>
    <property type="match status" value="1"/>
</dbReference>